<keyword evidence="2" id="KW-0472">Membrane</keyword>
<feature type="region of interest" description="Disordered" evidence="1">
    <location>
        <begin position="385"/>
        <end position="429"/>
    </location>
</feature>
<accession>A0A6N3ENY5</accession>
<dbReference type="AlphaFoldDB" id="A0A6N3ENY5"/>
<dbReference type="InterPro" id="IPR010690">
    <property type="entry name" value="YqfD"/>
</dbReference>
<dbReference type="PIRSF" id="PIRSF029895">
    <property type="entry name" value="SpoIV"/>
    <property type="match status" value="1"/>
</dbReference>
<keyword evidence="2" id="KW-1133">Transmembrane helix</keyword>
<gene>
    <name evidence="3" type="ORF">IBLFYP30_02665</name>
</gene>
<proteinExistence type="predicted"/>
<dbReference type="Pfam" id="PF06898">
    <property type="entry name" value="YqfD"/>
    <property type="match status" value="1"/>
</dbReference>
<organism evidence="3">
    <name type="scientific">Intestinibacter bartlettii</name>
    <dbReference type="NCBI Taxonomy" id="261299"/>
    <lineage>
        <taxon>Bacteria</taxon>
        <taxon>Bacillati</taxon>
        <taxon>Bacillota</taxon>
        <taxon>Clostridia</taxon>
        <taxon>Peptostreptococcales</taxon>
        <taxon>Peptostreptococcaceae</taxon>
        <taxon>Intestinibacter</taxon>
    </lineage>
</organism>
<dbReference type="RefSeq" id="WP_024038061.1">
    <property type="nucleotide sequence ID" value="NZ_CACRUE010000039.1"/>
</dbReference>
<feature type="transmembrane region" description="Helical" evidence="2">
    <location>
        <begin position="86"/>
        <end position="105"/>
    </location>
</feature>
<name>A0A6N3ENY5_9FIRM</name>
<reference evidence="3" key="1">
    <citation type="submission" date="2019-11" db="EMBL/GenBank/DDBJ databases">
        <authorList>
            <person name="Feng L."/>
        </authorList>
    </citation>
    <scope>NUCLEOTIDE SEQUENCE</scope>
    <source>
        <strain evidence="3">IbartlettiiLFYP30</strain>
    </source>
</reference>
<protein>
    <submittedName>
        <fullName evidence="3">Stage IV sporulation protein YqfD</fullName>
    </submittedName>
</protein>
<evidence type="ECO:0000256" key="2">
    <source>
        <dbReference type="SAM" id="Phobius"/>
    </source>
</evidence>
<evidence type="ECO:0000256" key="1">
    <source>
        <dbReference type="SAM" id="MobiDB-lite"/>
    </source>
</evidence>
<evidence type="ECO:0000313" key="3">
    <source>
        <dbReference type="EMBL" id="VYU43366.1"/>
    </source>
</evidence>
<sequence>MINYIRGYYVLIVEGIDAEKYLNFICKSRISIYNVKRISNTKIEFCVNRGDLKKIKNTYRGSKFEIKIKQKTGIPFLAKRIYRYKTMVFSAIVSLFLLLLTTQFVTDIYIDCPEGIDKKVLRQELEECGLKPGVYKKTINRKIIRDHIMQEIDEVAYLSINVKGTNVFVTITKKDDENTQTAKSNYCNIIASKNGIIEKVIARSGEAVVSVGDIVKKGDLLIQGANTSSMPEVWATTFYESVQKKSYIETKNKKTGKSKEAYTLTFYGKEYKLIRNIKYKDYIIENKTKEIKLGNYTFPLKIVVSTFFEVEKEEVEVNRDKLKESLKQKALKDLYYMMPASAKMEDVNYQHKVSKNMLEYIVTVQASEDISKVYSLNKQEINKILEENSKSEDGEPVPSNPQKRPIDDIKNKYEQNNKKDDTKDTTENN</sequence>
<feature type="compositionally biased region" description="Basic and acidic residues" evidence="1">
    <location>
        <begin position="404"/>
        <end position="429"/>
    </location>
</feature>
<keyword evidence="2" id="KW-0812">Transmembrane</keyword>
<dbReference type="EMBL" id="CACRUE010000039">
    <property type="protein sequence ID" value="VYU43366.1"/>
    <property type="molecule type" value="Genomic_DNA"/>
</dbReference>